<dbReference type="AlphaFoldDB" id="A0A5A7QI21"/>
<dbReference type="EMBL" id="BKCP01006626">
    <property type="protein sequence ID" value="GER43501.1"/>
    <property type="molecule type" value="Genomic_DNA"/>
</dbReference>
<evidence type="ECO:0000313" key="2">
    <source>
        <dbReference type="Proteomes" id="UP000325081"/>
    </source>
</evidence>
<reference evidence="2" key="1">
    <citation type="journal article" date="2019" name="Curr. Biol.">
        <title>Genome Sequence of Striga asiatica Provides Insight into the Evolution of Plant Parasitism.</title>
        <authorList>
            <person name="Yoshida S."/>
            <person name="Kim S."/>
            <person name="Wafula E.K."/>
            <person name="Tanskanen J."/>
            <person name="Kim Y.M."/>
            <person name="Honaas L."/>
            <person name="Yang Z."/>
            <person name="Spallek T."/>
            <person name="Conn C.E."/>
            <person name="Ichihashi Y."/>
            <person name="Cheong K."/>
            <person name="Cui S."/>
            <person name="Der J.P."/>
            <person name="Gundlach H."/>
            <person name="Jiao Y."/>
            <person name="Hori C."/>
            <person name="Ishida J.K."/>
            <person name="Kasahara H."/>
            <person name="Kiba T."/>
            <person name="Kim M.S."/>
            <person name="Koo N."/>
            <person name="Laohavisit A."/>
            <person name="Lee Y.H."/>
            <person name="Lumba S."/>
            <person name="McCourt P."/>
            <person name="Mortimer J.C."/>
            <person name="Mutuku J.M."/>
            <person name="Nomura T."/>
            <person name="Sasaki-Sekimoto Y."/>
            <person name="Seto Y."/>
            <person name="Wang Y."/>
            <person name="Wakatake T."/>
            <person name="Sakakibara H."/>
            <person name="Demura T."/>
            <person name="Yamaguchi S."/>
            <person name="Yoneyama K."/>
            <person name="Manabe R.I."/>
            <person name="Nelson D.C."/>
            <person name="Schulman A.H."/>
            <person name="Timko M.P."/>
            <person name="dePamphilis C.W."/>
            <person name="Choi D."/>
            <person name="Shirasu K."/>
        </authorList>
    </citation>
    <scope>NUCLEOTIDE SEQUENCE [LARGE SCALE GENOMIC DNA]</scope>
    <source>
        <strain evidence="2">cv. UVA1</strain>
    </source>
</reference>
<sequence length="213" mass="24024">MSNLNEELGQVDTILSDKMGTLTCNSMEFVKCSVGGKAYGHGVTEVEKAMAKRKGSFLNGNDDVESPERSSLVKGFNFDDEWIMNGNWVDEPRSDVVRTESPDEAAFVIAARELGFEFFKRRQKNVYMKELNPVSGKMIGRSFELLNVLGFNSSRKRMSVIVTIKYEDDTPVDAKGVGRKILGQVYETYKTELAGKRFAYDGEKSLFSVYFDR</sequence>
<dbReference type="GO" id="GO:0045332">
    <property type="term" value="P:phospholipid translocation"/>
    <property type="evidence" value="ECO:0007669"/>
    <property type="project" value="TreeGrafter"/>
</dbReference>
<protein>
    <submittedName>
        <fullName evidence="1">ATPase E1-E2 type family protein / haloaciddehalogenase-like hydrolase family protein</fullName>
    </submittedName>
</protein>
<dbReference type="PANTHER" id="PTHR24092">
    <property type="entry name" value="PROBABLE PHOSPHOLIPID-TRANSPORTING ATPASE"/>
    <property type="match status" value="1"/>
</dbReference>
<keyword evidence="2" id="KW-1185">Reference proteome</keyword>
<comment type="caution">
    <text evidence="1">The sequence shown here is derived from an EMBL/GenBank/DDBJ whole genome shotgun (WGS) entry which is preliminary data.</text>
</comment>
<dbReference type="SUPFAM" id="SSF81660">
    <property type="entry name" value="Metal cation-transporting ATPase, ATP-binding domain N"/>
    <property type="match status" value="1"/>
</dbReference>
<dbReference type="Proteomes" id="UP000325081">
    <property type="component" value="Unassembled WGS sequence"/>
</dbReference>
<dbReference type="GO" id="GO:0016787">
    <property type="term" value="F:hydrolase activity"/>
    <property type="evidence" value="ECO:0007669"/>
    <property type="project" value="UniProtKB-KW"/>
</dbReference>
<dbReference type="PANTHER" id="PTHR24092:SF175">
    <property type="entry name" value="PHOSPHOLIPID-TRANSPORTING ATPASE"/>
    <property type="match status" value="1"/>
</dbReference>
<name>A0A5A7QI21_STRAF</name>
<dbReference type="GO" id="GO:0140326">
    <property type="term" value="F:ATPase-coupled intramembrane lipid transporter activity"/>
    <property type="evidence" value="ECO:0007669"/>
    <property type="project" value="TreeGrafter"/>
</dbReference>
<dbReference type="OrthoDB" id="1742340at2759"/>
<evidence type="ECO:0000313" key="1">
    <source>
        <dbReference type="EMBL" id="GER43501.1"/>
    </source>
</evidence>
<dbReference type="Gene3D" id="3.40.1110.10">
    <property type="entry name" value="Calcium-transporting ATPase, cytoplasmic domain N"/>
    <property type="match status" value="1"/>
</dbReference>
<dbReference type="InterPro" id="IPR023299">
    <property type="entry name" value="ATPase_P-typ_cyto_dom_N"/>
</dbReference>
<accession>A0A5A7QI21</accession>
<organism evidence="1 2">
    <name type="scientific">Striga asiatica</name>
    <name type="common">Asiatic witchweed</name>
    <name type="synonym">Buchnera asiatica</name>
    <dbReference type="NCBI Taxonomy" id="4170"/>
    <lineage>
        <taxon>Eukaryota</taxon>
        <taxon>Viridiplantae</taxon>
        <taxon>Streptophyta</taxon>
        <taxon>Embryophyta</taxon>
        <taxon>Tracheophyta</taxon>
        <taxon>Spermatophyta</taxon>
        <taxon>Magnoliopsida</taxon>
        <taxon>eudicotyledons</taxon>
        <taxon>Gunneridae</taxon>
        <taxon>Pentapetalae</taxon>
        <taxon>asterids</taxon>
        <taxon>lamiids</taxon>
        <taxon>Lamiales</taxon>
        <taxon>Orobanchaceae</taxon>
        <taxon>Buchnereae</taxon>
        <taxon>Striga</taxon>
    </lineage>
</organism>
<keyword evidence="1" id="KW-0378">Hydrolase</keyword>
<gene>
    <name evidence="1" type="ORF">STAS_20354</name>
</gene>
<proteinExistence type="predicted"/>
<dbReference type="GO" id="GO:0005886">
    <property type="term" value="C:plasma membrane"/>
    <property type="evidence" value="ECO:0007669"/>
    <property type="project" value="TreeGrafter"/>
</dbReference>
<dbReference type="GO" id="GO:0000166">
    <property type="term" value="F:nucleotide binding"/>
    <property type="evidence" value="ECO:0007669"/>
    <property type="project" value="InterPro"/>
</dbReference>